<dbReference type="RefSeq" id="WP_013874243.1">
    <property type="nucleotide sequence ID" value="NC_015656.1"/>
</dbReference>
<feature type="compositionally biased region" description="Polar residues" evidence="1">
    <location>
        <begin position="51"/>
        <end position="66"/>
    </location>
</feature>
<dbReference type="Proteomes" id="UP000001549">
    <property type="component" value="Chromosome"/>
</dbReference>
<reference evidence="2 3" key="1">
    <citation type="submission" date="2011-05" db="EMBL/GenBank/DDBJ databases">
        <title>Complete sequence of chromosome of Frankia symbiont of Datisca glomerata.</title>
        <authorList>
            <consortium name="US DOE Joint Genome Institute"/>
            <person name="Lucas S."/>
            <person name="Han J."/>
            <person name="Lapidus A."/>
            <person name="Cheng J.-F."/>
            <person name="Goodwin L."/>
            <person name="Pitluck S."/>
            <person name="Peters L."/>
            <person name="Mikhailova N."/>
            <person name="Chertkov O."/>
            <person name="Teshima H."/>
            <person name="Han C."/>
            <person name="Tapia R."/>
            <person name="Land M."/>
            <person name="Hauser L."/>
            <person name="Kyrpides N."/>
            <person name="Ivanova N."/>
            <person name="Pagani I."/>
            <person name="Berry A."/>
            <person name="Pawlowski K."/>
            <person name="Persson T."/>
            <person name="Vanden Heuvel B."/>
            <person name="Benson D."/>
            <person name="Woyke T."/>
        </authorList>
    </citation>
    <scope>NUCLEOTIDE SEQUENCE [LARGE SCALE GENOMIC DNA]</scope>
    <source>
        <strain evidence="3">4085684</strain>
    </source>
</reference>
<gene>
    <name evidence="2" type="ordered locus">FsymDg_3029</name>
</gene>
<accession>F8AXJ2</accession>
<keyword evidence="3" id="KW-1185">Reference proteome</keyword>
<proteinExistence type="predicted"/>
<evidence type="ECO:0000256" key="1">
    <source>
        <dbReference type="SAM" id="MobiDB-lite"/>
    </source>
</evidence>
<dbReference type="EMBL" id="CP002801">
    <property type="protein sequence ID" value="AEH10343.1"/>
    <property type="molecule type" value="Genomic_DNA"/>
</dbReference>
<feature type="region of interest" description="Disordered" evidence="1">
    <location>
        <begin position="26"/>
        <end position="81"/>
    </location>
</feature>
<name>F8AXJ2_9ACTN</name>
<dbReference type="AlphaFoldDB" id="F8AXJ2"/>
<dbReference type="HOGENOM" id="CLU_2568863_0_0_11"/>
<evidence type="ECO:0000313" key="3">
    <source>
        <dbReference type="Proteomes" id="UP000001549"/>
    </source>
</evidence>
<dbReference type="KEGG" id="fsy:FsymDg_3029"/>
<organism evidence="2 3">
    <name type="scientific">Candidatus Protofrankia datiscae</name>
    <dbReference type="NCBI Taxonomy" id="2716812"/>
    <lineage>
        <taxon>Bacteria</taxon>
        <taxon>Bacillati</taxon>
        <taxon>Actinomycetota</taxon>
        <taxon>Actinomycetes</taxon>
        <taxon>Frankiales</taxon>
        <taxon>Frankiaceae</taxon>
        <taxon>Protofrankia</taxon>
    </lineage>
</organism>
<sequence>MTDSGGGVAEAQTMFDDALTRRRRVLGERHPYTINIRQALTDPDARDPGTTIRTDTAEPTQPNRNGQPAHGPAQEHEESVA</sequence>
<protein>
    <recommendedName>
        <fullName evidence="4">Tetratricopeptide repeat protein</fullName>
    </recommendedName>
</protein>
<evidence type="ECO:0008006" key="4">
    <source>
        <dbReference type="Google" id="ProtNLM"/>
    </source>
</evidence>
<evidence type="ECO:0000313" key="2">
    <source>
        <dbReference type="EMBL" id="AEH10343.1"/>
    </source>
</evidence>